<protein>
    <submittedName>
        <fullName evidence="1">Uncharacterized protein</fullName>
    </submittedName>
</protein>
<sequence length="163" mass="17609">MHTQVHTQGQPEALDRLAAELPRFADVARLDDIANQARATLSWAVAGALKFPADVQPVPTDPTTCPNCGLPAISLSSPYCSDCCRDEAAFVRQVRTGLAEGSIFDPERQVALGQKLWRLVGGGYPLRRAMVPEKTKLKVLERADWRCKVCGAPATTVDHIGSG</sequence>
<evidence type="ECO:0000313" key="2">
    <source>
        <dbReference type="Proteomes" id="UP000727962"/>
    </source>
</evidence>
<accession>A0A931LVJ2</accession>
<name>A0A931LVJ2_FIMGI</name>
<gene>
    <name evidence="1" type="ORF">HYR64_05965</name>
</gene>
<proteinExistence type="predicted"/>
<comment type="caution">
    <text evidence="1">The sequence shown here is derived from an EMBL/GenBank/DDBJ whole genome shotgun (WGS) entry which is preliminary data.</text>
</comment>
<reference evidence="1" key="1">
    <citation type="submission" date="2020-07" db="EMBL/GenBank/DDBJ databases">
        <title>Huge and variable diversity of episymbiotic CPR bacteria and DPANN archaea in groundwater ecosystems.</title>
        <authorList>
            <person name="He C.Y."/>
            <person name="Keren R."/>
            <person name="Whittaker M."/>
            <person name="Farag I.F."/>
            <person name="Doudna J."/>
            <person name="Cate J.H.D."/>
            <person name="Banfield J.F."/>
        </authorList>
    </citation>
    <scope>NUCLEOTIDE SEQUENCE</scope>
    <source>
        <strain evidence="1">NC_groundwater_17_Pr7_B-0.1um_64_12</strain>
    </source>
</reference>
<organism evidence="1 2">
    <name type="scientific">Fimbriimonas ginsengisoli</name>
    <dbReference type="NCBI Taxonomy" id="1005039"/>
    <lineage>
        <taxon>Bacteria</taxon>
        <taxon>Bacillati</taxon>
        <taxon>Armatimonadota</taxon>
        <taxon>Fimbriimonadia</taxon>
        <taxon>Fimbriimonadales</taxon>
        <taxon>Fimbriimonadaceae</taxon>
        <taxon>Fimbriimonas</taxon>
    </lineage>
</organism>
<dbReference type="EMBL" id="JACOSL010000037">
    <property type="protein sequence ID" value="MBI1756636.1"/>
    <property type="molecule type" value="Genomic_DNA"/>
</dbReference>
<dbReference type="AlphaFoldDB" id="A0A931LVJ2"/>
<evidence type="ECO:0000313" key="1">
    <source>
        <dbReference type="EMBL" id="MBI1756636.1"/>
    </source>
</evidence>
<dbReference type="Proteomes" id="UP000727962">
    <property type="component" value="Unassembled WGS sequence"/>
</dbReference>